<evidence type="ECO:0000256" key="2">
    <source>
        <dbReference type="ARBA" id="ARBA00009749"/>
    </source>
</evidence>
<feature type="domain" description="SLC41A/MgtE integral membrane" evidence="9">
    <location>
        <begin position="38"/>
        <end position="101"/>
    </location>
</feature>
<evidence type="ECO:0000313" key="10">
    <source>
        <dbReference type="EMBL" id="SYV97455.1"/>
    </source>
</evidence>
<accession>A0A3B0PS29</accession>
<keyword evidence="7 8" id="KW-0472">Membrane</keyword>
<dbReference type="KEGG" id="medw:NCTC10132_00820"/>
<evidence type="ECO:0000256" key="6">
    <source>
        <dbReference type="ARBA" id="ARBA00022989"/>
    </source>
</evidence>
<evidence type="ECO:0000256" key="7">
    <source>
        <dbReference type="ARBA" id="ARBA00023136"/>
    </source>
</evidence>
<dbReference type="PANTHER" id="PTHR41394">
    <property type="entry name" value="MAGNESIUM TRANSPORTER MGTE"/>
    <property type="match status" value="1"/>
</dbReference>
<dbReference type="GO" id="GO:0008324">
    <property type="term" value="F:monoatomic cation transmembrane transporter activity"/>
    <property type="evidence" value="ECO:0007669"/>
    <property type="project" value="InterPro"/>
</dbReference>
<dbReference type="InterPro" id="IPR036739">
    <property type="entry name" value="SLC41_membr_dom_sf"/>
</dbReference>
<keyword evidence="4 8" id="KW-0812">Transmembrane</keyword>
<evidence type="ECO:0000256" key="3">
    <source>
        <dbReference type="ARBA" id="ARBA00022448"/>
    </source>
</evidence>
<dbReference type="Proteomes" id="UP000257559">
    <property type="component" value="Chromosome"/>
</dbReference>
<keyword evidence="5" id="KW-0460">Magnesium</keyword>
<evidence type="ECO:0000256" key="5">
    <source>
        <dbReference type="ARBA" id="ARBA00022842"/>
    </source>
</evidence>
<keyword evidence="6 8" id="KW-1133">Transmembrane helix</keyword>
<dbReference type="Gene3D" id="1.10.357.20">
    <property type="entry name" value="SLC41 divalent cation transporters, integral membrane domain"/>
    <property type="match status" value="1"/>
</dbReference>
<keyword evidence="11" id="KW-1185">Reference proteome</keyword>
<feature type="transmembrane region" description="Helical" evidence="8">
    <location>
        <begin position="78"/>
        <end position="102"/>
    </location>
</feature>
<feature type="non-terminal residue" evidence="10">
    <location>
        <position position="118"/>
    </location>
</feature>
<name>A0A3B0PS29_9BACT</name>
<evidence type="ECO:0000313" key="11">
    <source>
        <dbReference type="Proteomes" id="UP000257559"/>
    </source>
</evidence>
<sequence length="118" mass="12894">MLSATISQYIIQKFTNISEQSIQQFGISISTAVIVSLIPIISGSAGNAGSQSTTTVTRSAALGEFESSDYKKVILKEILVATIIGFIMFVINIARLYIYYAIPVFSSDAFDDPNKKDW</sequence>
<organism evidence="10 11">
    <name type="scientific">Mycoplasmopsis edwardii</name>
    <dbReference type="NCBI Taxonomy" id="53558"/>
    <lineage>
        <taxon>Bacteria</taxon>
        <taxon>Bacillati</taxon>
        <taxon>Mycoplasmatota</taxon>
        <taxon>Mycoplasmoidales</taxon>
        <taxon>Metamycoplasmataceae</taxon>
        <taxon>Mycoplasmopsis</taxon>
    </lineage>
</organism>
<evidence type="ECO:0000256" key="1">
    <source>
        <dbReference type="ARBA" id="ARBA00004141"/>
    </source>
</evidence>
<keyword evidence="3" id="KW-0813">Transport</keyword>
<protein>
    <submittedName>
        <fullName evidence="10">Magnesium transporter</fullName>
    </submittedName>
</protein>
<evidence type="ECO:0000256" key="4">
    <source>
        <dbReference type="ARBA" id="ARBA00022692"/>
    </source>
</evidence>
<reference evidence="11" key="1">
    <citation type="submission" date="2018-06" db="EMBL/GenBank/DDBJ databases">
        <authorList>
            <consortium name="Pathogen Informatics"/>
        </authorList>
    </citation>
    <scope>NUCLEOTIDE SEQUENCE [LARGE SCALE GENOMIC DNA]</scope>
    <source>
        <strain evidence="11">NCTC10132</strain>
    </source>
</reference>
<dbReference type="InterPro" id="IPR006667">
    <property type="entry name" value="SLC41_membr_dom"/>
</dbReference>
<gene>
    <name evidence="10" type="ORF">NCTC10132_00820</name>
</gene>
<evidence type="ECO:0000259" key="9">
    <source>
        <dbReference type="Pfam" id="PF01769"/>
    </source>
</evidence>
<dbReference type="PANTHER" id="PTHR41394:SF5">
    <property type="entry name" value="SLC41A_MGTE INTEGRAL MEMBRANE DOMAIN-CONTAINING PROTEIN"/>
    <property type="match status" value="1"/>
</dbReference>
<dbReference type="SUPFAM" id="SSF161093">
    <property type="entry name" value="MgtE membrane domain-like"/>
    <property type="match status" value="1"/>
</dbReference>
<dbReference type="Pfam" id="PF01769">
    <property type="entry name" value="MgtE"/>
    <property type="match status" value="1"/>
</dbReference>
<evidence type="ECO:0000256" key="8">
    <source>
        <dbReference type="SAM" id="Phobius"/>
    </source>
</evidence>
<dbReference type="GO" id="GO:0016020">
    <property type="term" value="C:membrane"/>
    <property type="evidence" value="ECO:0007669"/>
    <property type="project" value="UniProtKB-SubCell"/>
</dbReference>
<proteinExistence type="inferred from homology"/>
<dbReference type="EMBL" id="LS991951">
    <property type="protein sequence ID" value="SYV97455.1"/>
    <property type="molecule type" value="Genomic_DNA"/>
</dbReference>
<comment type="subcellular location">
    <subcellularLocation>
        <location evidence="1">Membrane</location>
        <topology evidence="1">Multi-pass membrane protein</topology>
    </subcellularLocation>
</comment>
<comment type="similarity">
    <text evidence="2">Belongs to the SLC41A transporter family.</text>
</comment>
<dbReference type="AlphaFoldDB" id="A0A3B0PS29"/>